<organism evidence="1 2">
    <name type="scientific">Gymnopilus junonius</name>
    <name type="common">Spectacular rustgill mushroom</name>
    <name type="synonym">Gymnopilus spectabilis subsp. junonius</name>
    <dbReference type="NCBI Taxonomy" id="109634"/>
    <lineage>
        <taxon>Eukaryota</taxon>
        <taxon>Fungi</taxon>
        <taxon>Dikarya</taxon>
        <taxon>Basidiomycota</taxon>
        <taxon>Agaricomycotina</taxon>
        <taxon>Agaricomycetes</taxon>
        <taxon>Agaricomycetidae</taxon>
        <taxon>Agaricales</taxon>
        <taxon>Agaricineae</taxon>
        <taxon>Hymenogastraceae</taxon>
        <taxon>Gymnopilus</taxon>
    </lineage>
</organism>
<keyword evidence="2" id="KW-1185">Reference proteome</keyword>
<sequence length="336" mass="37149">MCDAFGTSITNFATSWARKSHLLLRSSQSSYSLPHRHRRLKNQVSQRGHKEQFIQNNSVNAHEHCTQAIHIRKGLPSAGSSSSSAKCRIGLKLALRPVLTMSKSSRTWSKGTRSEIVKLPGGVVYSEFLSKSVDFTSGTDERNNADLLQVMASPRLLATEMTLNACQRKKSESDEYLVAIILPVIRPDRPLALHSKESAHIENIDSENEGALTSTIISILTISSTIRRISHASKCLLLLASCQKVSDSVQTPDGRNPSLKMPLSLLLAVEGKCFIWMGRASISIQSVRSALSVDDIYSLAVDSCTATLRWTEIWMEIEGDKGGWTVKKYTDAKFTR</sequence>
<evidence type="ECO:0000313" key="2">
    <source>
        <dbReference type="Proteomes" id="UP000724874"/>
    </source>
</evidence>
<comment type="caution">
    <text evidence="1">The sequence shown here is derived from an EMBL/GenBank/DDBJ whole genome shotgun (WGS) entry which is preliminary data.</text>
</comment>
<dbReference type="AlphaFoldDB" id="A0A9P5NBS4"/>
<reference evidence="1" key="1">
    <citation type="submission" date="2020-11" db="EMBL/GenBank/DDBJ databases">
        <authorList>
            <consortium name="DOE Joint Genome Institute"/>
            <person name="Ahrendt S."/>
            <person name="Riley R."/>
            <person name="Andreopoulos W."/>
            <person name="LaButti K."/>
            <person name="Pangilinan J."/>
            <person name="Ruiz-duenas F.J."/>
            <person name="Barrasa J.M."/>
            <person name="Sanchez-Garcia M."/>
            <person name="Camarero S."/>
            <person name="Miyauchi S."/>
            <person name="Serrano A."/>
            <person name="Linde D."/>
            <person name="Babiker R."/>
            <person name="Drula E."/>
            <person name="Ayuso-Fernandez I."/>
            <person name="Pacheco R."/>
            <person name="Padilla G."/>
            <person name="Ferreira P."/>
            <person name="Barriuso J."/>
            <person name="Kellner H."/>
            <person name="Castanera R."/>
            <person name="Alfaro M."/>
            <person name="Ramirez L."/>
            <person name="Pisabarro A.G."/>
            <person name="Kuo A."/>
            <person name="Tritt A."/>
            <person name="Lipzen A."/>
            <person name="He G."/>
            <person name="Yan M."/>
            <person name="Ng V."/>
            <person name="Cullen D."/>
            <person name="Martin F."/>
            <person name="Rosso M.-N."/>
            <person name="Henrissat B."/>
            <person name="Hibbett D."/>
            <person name="Martinez A.T."/>
            <person name="Grigoriev I.V."/>
        </authorList>
    </citation>
    <scope>NUCLEOTIDE SEQUENCE</scope>
    <source>
        <strain evidence="1">AH 44721</strain>
    </source>
</reference>
<accession>A0A9P5NBS4</accession>
<proteinExistence type="predicted"/>
<evidence type="ECO:0000313" key="1">
    <source>
        <dbReference type="EMBL" id="KAF8880711.1"/>
    </source>
</evidence>
<name>A0A9P5NBS4_GYMJU</name>
<dbReference type="EMBL" id="JADNYJ010000138">
    <property type="protein sequence ID" value="KAF8880711.1"/>
    <property type="molecule type" value="Genomic_DNA"/>
</dbReference>
<dbReference type="Proteomes" id="UP000724874">
    <property type="component" value="Unassembled WGS sequence"/>
</dbReference>
<gene>
    <name evidence="1" type="ORF">CPB84DRAFT_1828198</name>
</gene>
<protein>
    <submittedName>
        <fullName evidence="1">Uncharacterized protein</fullName>
    </submittedName>
</protein>